<dbReference type="EMBL" id="JAFIRN010000012">
    <property type="protein sequence ID" value="KAG5838977.1"/>
    <property type="molecule type" value="Genomic_DNA"/>
</dbReference>
<protein>
    <submittedName>
        <fullName evidence="2">Uncharacterized protein</fullName>
    </submittedName>
</protein>
<sequence>MALQVQGLDEQLSESLDFLTVGPAGSVLKALPHGGGAEAAGAVAPPFRASRIFSTLDDPASESQPPATASWTRPTGRGTSPSPRTRQRPAPSAGPR</sequence>
<feature type="region of interest" description="Disordered" evidence="1">
    <location>
        <begin position="53"/>
        <end position="96"/>
    </location>
</feature>
<keyword evidence="3" id="KW-1185">Reference proteome</keyword>
<proteinExistence type="predicted"/>
<accession>A0A9D3RTH7</accession>
<evidence type="ECO:0000313" key="2">
    <source>
        <dbReference type="EMBL" id="KAG5838977.1"/>
    </source>
</evidence>
<organism evidence="2 3">
    <name type="scientific">Anguilla anguilla</name>
    <name type="common">European freshwater eel</name>
    <name type="synonym">Muraena anguilla</name>
    <dbReference type="NCBI Taxonomy" id="7936"/>
    <lineage>
        <taxon>Eukaryota</taxon>
        <taxon>Metazoa</taxon>
        <taxon>Chordata</taxon>
        <taxon>Craniata</taxon>
        <taxon>Vertebrata</taxon>
        <taxon>Euteleostomi</taxon>
        <taxon>Actinopterygii</taxon>
        <taxon>Neopterygii</taxon>
        <taxon>Teleostei</taxon>
        <taxon>Anguilliformes</taxon>
        <taxon>Anguillidae</taxon>
        <taxon>Anguilla</taxon>
    </lineage>
</organism>
<dbReference type="Proteomes" id="UP001044222">
    <property type="component" value="Chromosome 12"/>
</dbReference>
<gene>
    <name evidence="2" type="ORF">ANANG_G00229470</name>
</gene>
<evidence type="ECO:0000256" key="1">
    <source>
        <dbReference type="SAM" id="MobiDB-lite"/>
    </source>
</evidence>
<dbReference type="AlphaFoldDB" id="A0A9D3RTH7"/>
<reference evidence="2" key="1">
    <citation type="submission" date="2021-01" db="EMBL/GenBank/DDBJ databases">
        <title>A chromosome-scale assembly of European eel, Anguilla anguilla.</title>
        <authorList>
            <person name="Henkel C."/>
            <person name="Jong-Raadsen S.A."/>
            <person name="Dufour S."/>
            <person name="Weltzien F.-A."/>
            <person name="Palstra A.P."/>
            <person name="Pelster B."/>
            <person name="Spaink H.P."/>
            <person name="Van Den Thillart G.E."/>
            <person name="Jansen H."/>
            <person name="Zahm M."/>
            <person name="Klopp C."/>
            <person name="Cedric C."/>
            <person name="Louis A."/>
            <person name="Berthelot C."/>
            <person name="Parey E."/>
            <person name="Roest Crollius H."/>
            <person name="Montfort J."/>
            <person name="Robinson-Rechavi M."/>
            <person name="Bucao C."/>
            <person name="Bouchez O."/>
            <person name="Gislard M."/>
            <person name="Lluch J."/>
            <person name="Milhes M."/>
            <person name="Lampietro C."/>
            <person name="Lopez Roques C."/>
            <person name="Donnadieu C."/>
            <person name="Braasch I."/>
            <person name="Desvignes T."/>
            <person name="Postlethwait J."/>
            <person name="Bobe J."/>
            <person name="Guiguen Y."/>
            <person name="Dirks R."/>
        </authorList>
    </citation>
    <scope>NUCLEOTIDE SEQUENCE</scope>
    <source>
        <strain evidence="2">Tag_6206</strain>
        <tissue evidence="2">Liver</tissue>
    </source>
</reference>
<comment type="caution">
    <text evidence="2">The sequence shown here is derived from an EMBL/GenBank/DDBJ whole genome shotgun (WGS) entry which is preliminary data.</text>
</comment>
<evidence type="ECO:0000313" key="3">
    <source>
        <dbReference type="Proteomes" id="UP001044222"/>
    </source>
</evidence>
<name>A0A9D3RTH7_ANGAN</name>
<feature type="compositionally biased region" description="Polar residues" evidence="1">
    <location>
        <begin position="61"/>
        <end position="84"/>
    </location>
</feature>